<organism evidence="2 3">
    <name type="scientific">Cohnella silvisoli</name>
    <dbReference type="NCBI Taxonomy" id="2873699"/>
    <lineage>
        <taxon>Bacteria</taxon>
        <taxon>Bacillati</taxon>
        <taxon>Bacillota</taxon>
        <taxon>Bacilli</taxon>
        <taxon>Bacillales</taxon>
        <taxon>Paenibacillaceae</taxon>
        <taxon>Cohnella</taxon>
    </lineage>
</organism>
<proteinExistence type="predicted"/>
<dbReference type="RefSeq" id="WP_232185186.1">
    <property type="nucleotide sequence ID" value="NZ_JAIOAP010000004.1"/>
</dbReference>
<gene>
    <name evidence="2" type="ORF">QJS35_07035</name>
</gene>
<name>A0ABV1KQ22_9BACL</name>
<keyword evidence="3" id="KW-1185">Reference proteome</keyword>
<protein>
    <recommendedName>
        <fullName evidence="4">Dihydroorotate dehydrogenase</fullName>
    </recommendedName>
</protein>
<evidence type="ECO:0000313" key="2">
    <source>
        <dbReference type="EMBL" id="MEQ4482148.1"/>
    </source>
</evidence>
<feature type="transmembrane region" description="Helical" evidence="1">
    <location>
        <begin position="501"/>
        <end position="527"/>
    </location>
</feature>
<feature type="transmembrane region" description="Helical" evidence="1">
    <location>
        <begin position="347"/>
        <end position="372"/>
    </location>
</feature>
<sequence>MPDWSYQTLFRPLLFWLPSRVARSLTLNAMRRVSLLPGGTLLIKTMGHMEPSPLLESAIAGIPVPTPVGLSGGVDPQGIAHTAISQFGIGFIEVGPVTLHPIESNSPILNDRERESIFYPNEYENEGLIRSLRIIDNPLHSLPQFVRIAPMPGVSVAQAVDEFRTLLETLSLTGAAGFYLDVLSIERSLEQTRLLLEQASALAIHAYQTTRKPMFLYIPLDFPDDRLEQTLRGTDISAWQGFVIGSSLRERDGVRIGRDGKTLALSKIEFLRTISPGDSVIKSSACIHEPQDALDMIQAGADFVLLNSGLVYAGPGLPKRVNEAIIYEKIRQTPPAEEPSFWKHWGWMCLLGIGMIAGGIIAWIIAASSVLLPYDEAFLGMSRSELEQINEHLLHFMSHDRITLAGTMISIGILYYQLAKNGLKYGLHWARTALLMSGIVGFPSFFLYLGYGFFDPIHAIAAAILFPMFILAMRRNPDRPSRNPVNTRNSREWRLAMRGQLCFVVLGVALSIGGIVIAGVGVTHVFVPQDLTFMGVTREQLEQANPHLIPLIAHDRAGFGGALFSDAVMLLIVALWGLQQGERWLWWTLLAGGSPAFIAGLSVHYHISYTDFLHLLPAYFAIALYIAGLIMLYPYLMKRPDDKMTVM</sequence>
<feature type="transmembrane region" description="Helical" evidence="1">
    <location>
        <begin position="402"/>
        <end position="418"/>
    </location>
</feature>
<keyword evidence="1" id="KW-0472">Membrane</keyword>
<feature type="transmembrane region" description="Helical" evidence="1">
    <location>
        <begin position="457"/>
        <end position="473"/>
    </location>
</feature>
<accession>A0ABV1KQ22</accession>
<dbReference type="EMBL" id="JASKHM010000003">
    <property type="protein sequence ID" value="MEQ4482148.1"/>
    <property type="molecule type" value="Genomic_DNA"/>
</dbReference>
<evidence type="ECO:0000256" key="1">
    <source>
        <dbReference type="SAM" id="Phobius"/>
    </source>
</evidence>
<dbReference type="SUPFAM" id="SSF51395">
    <property type="entry name" value="FMN-linked oxidoreductases"/>
    <property type="match status" value="1"/>
</dbReference>
<comment type="caution">
    <text evidence="2">The sequence shown here is derived from an EMBL/GenBank/DDBJ whole genome shotgun (WGS) entry which is preliminary data.</text>
</comment>
<reference evidence="2 3" key="1">
    <citation type="journal article" date="2023" name="Genome Announc.">
        <title>Pan-Genome Analyses of the Genus Cohnella and Proposal of the Novel Species Cohnella silvisoli sp. nov., Isolated from Forest Soil.</title>
        <authorList>
            <person name="Wang C."/>
            <person name="Mao L."/>
            <person name="Bao G."/>
            <person name="Zhu H."/>
        </authorList>
    </citation>
    <scope>NUCLEOTIDE SEQUENCE [LARGE SCALE GENOMIC DNA]</scope>
    <source>
        <strain evidence="2 3">NL03-T5-1</strain>
    </source>
</reference>
<keyword evidence="1" id="KW-1133">Transmembrane helix</keyword>
<feature type="transmembrane region" description="Helical" evidence="1">
    <location>
        <begin position="430"/>
        <end position="451"/>
    </location>
</feature>
<dbReference type="InterPro" id="IPR013785">
    <property type="entry name" value="Aldolase_TIM"/>
</dbReference>
<feature type="transmembrane region" description="Helical" evidence="1">
    <location>
        <begin position="557"/>
        <end position="578"/>
    </location>
</feature>
<dbReference type="Gene3D" id="3.20.20.70">
    <property type="entry name" value="Aldolase class I"/>
    <property type="match status" value="1"/>
</dbReference>
<feature type="transmembrane region" description="Helical" evidence="1">
    <location>
        <begin position="619"/>
        <end position="637"/>
    </location>
</feature>
<keyword evidence="1" id="KW-0812">Transmembrane</keyword>
<dbReference type="Proteomes" id="UP001493487">
    <property type="component" value="Unassembled WGS sequence"/>
</dbReference>
<evidence type="ECO:0008006" key="4">
    <source>
        <dbReference type="Google" id="ProtNLM"/>
    </source>
</evidence>
<evidence type="ECO:0000313" key="3">
    <source>
        <dbReference type="Proteomes" id="UP001493487"/>
    </source>
</evidence>
<feature type="transmembrane region" description="Helical" evidence="1">
    <location>
        <begin position="585"/>
        <end position="607"/>
    </location>
</feature>